<gene>
    <name evidence="4" type="ORF">SAMN04515677_11141</name>
</gene>
<sequence>MIEKREPYSLVFGVSVFDICGFTDRNYRCNDSNPGKVKTSFGGVCRNIAECMARVGVNTKFISILGDDEAGNRMVEHSKVMNYDMSESLIIRGGHTPTYMAILDEQGEMVSAVVDMKIIDMFTTEFIDSKADIIKNSEYMILDSDRPDIVEYIIKTFSGDTKFILDPVSAAKAKTVKHLIKYFHTIKPNRYEAEIMCGFKIHNDEDLRKAGKYFIDLGIENVFITLDEDGIYYNNGSDEGKIKANDVKVVNVTGAGDSFVAGIANGYMKSTNIVDTVKYAIAMSTITISTEETIHPDMSQDLVQKYVNEIDWTEEKYSK</sequence>
<dbReference type="RefSeq" id="WP_092727448.1">
    <property type="nucleotide sequence ID" value="NZ_FNGW01000011.1"/>
</dbReference>
<keyword evidence="5" id="KW-1185">Reference proteome</keyword>
<dbReference type="GO" id="GO:0016301">
    <property type="term" value="F:kinase activity"/>
    <property type="evidence" value="ECO:0007669"/>
    <property type="project" value="UniProtKB-KW"/>
</dbReference>
<protein>
    <submittedName>
        <fullName evidence="4">Sugar or nucleoside kinase, ribokinase family</fullName>
    </submittedName>
</protein>
<reference evidence="4 5" key="1">
    <citation type="submission" date="2016-10" db="EMBL/GenBank/DDBJ databases">
        <authorList>
            <person name="de Groot N.N."/>
        </authorList>
    </citation>
    <scope>NUCLEOTIDE SEQUENCE [LARGE SCALE GENOMIC DNA]</scope>
    <source>
        <strain evidence="4 5">DSM 797</strain>
    </source>
</reference>
<feature type="domain" description="Carbohydrate kinase PfkB" evidence="3">
    <location>
        <begin position="10"/>
        <end position="296"/>
    </location>
</feature>
<dbReference type="STRING" id="1121325.SAMN04515677_11141"/>
<dbReference type="CDD" id="cd01941">
    <property type="entry name" value="YeiC_kinase_like"/>
    <property type="match status" value="1"/>
</dbReference>
<dbReference type="PROSITE" id="PS00584">
    <property type="entry name" value="PFKB_KINASES_2"/>
    <property type="match status" value="1"/>
</dbReference>
<dbReference type="EMBL" id="FNGW01000011">
    <property type="protein sequence ID" value="SDM40900.1"/>
    <property type="molecule type" value="Genomic_DNA"/>
</dbReference>
<keyword evidence="1" id="KW-0808">Transferase</keyword>
<keyword evidence="2 4" id="KW-0418">Kinase</keyword>
<dbReference type="PANTHER" id="PTHR10584">
    <property type="entry name" value="SUGAR KINASE"/>
    <property type="match status" value="1"/>
</dbReference>
<name>A0A1G9SZR5_9FIRM</name>
<dbReference type="Proteomes" id="UP000199068">
    <property type="component" value="Unassembled WGS sequence"/>
</dbReference>
<organism evidence="4 5">
    <name type="scientific">Romboutsia lituseburensis DSM 797</name>
    <dbReference type="NCBI Taxonomy" id="1121325"/>
    <lineage>
        <taxon>Bacteria</taxon>
        <taxon>Bacillati</taxon>
        <taxon>Bacillota</taxon>
        <taxon>Clostridia</taxon>
        <taxon>Peptostreptococcales</taxon>
        <taxon>Peptostreptococcaceae</taxon>
        <taxon>Romboutsia</taxon>
    </lineage>
</organism>
<accession>A0A1G9SZR5</accession>
<evidence type="ECO:0000313" key="4">
    <source>
        <dbReference type="EMBL" id="SDM40900.1"/>
    </source>
</evidence>
<evidence type="ECO:0000256" key="2">
    <source>
        <dbReference type="ARBA" id="ARBA00022777"/>
    </source>
</evidence>
<dbReference type="InterPro" id="IPR011611">
    <property type="entry name" value="PfkB_dom"/>
</dbReference>
<dbReference type="Pfam" id="PF00294">
    <property type="entry name" value="PfkB"/>
    <property type="match status" value="1"/>
</dbReference>
<dbReference type="PANTHER" id="PTHR10584:SF166">
    <property type="entry name" value="RIBOKINASE"/>
    <property type="match status" value="1"/>
</dbReference>
<evidence type="ECO:0000259" key="3">
    <source>
        <dbReference type="Pfam" id="PF00294"/>
    </source>
</evidence>
<dbReference type="Gene3D" id="3.40.1190.20">
    <property type="match status" value="1"/>
</dbReference>
<dbReference type="InterPro" id="IPR002173">
    <property type="entry name" value="Carboh/pur_kinase_PfkB_CS"/>
</dbReference>
<dbReference type="AlphaFoldDB" id="A0A1G9SZR5"/>
<evidence type="ECO:0000256" key="1">
    <source>
        <dbReference type="ARBA" id="ARBA00022679"/>
    </source>
</evidence>
<evidence type="ECO:0000313" key="5">
    <source>
        <dbReference type="Proteomes" id="UP000199068"/>
    </source>
</evidence>
<dbReference type="SUPFAM" id="SSF53613">
    <property type="entry name" value="Ribokinase-like"/>
    <property type="match status" value="1"/>
</dbReference>
<proteinExistence type="predicted"/>
<dbReference type="InterPro" id="IPR029056">
    <property type="entry name" value="Ribokinase-like"/>
</dbReference>